<dbReference type="EMBL" id="VAHF01000008">
    <property type="protein sequence ID" value="TXG56699.1"/>
    <property type="molecule type" value="Genomic_DNA"/>
</dbReference>
<dbReference type="Gene3D" id="1.20.58.1250">
    <property type="entry name" value="Tubulin Binding Cofactor C, N-terminal domain"/>
    <property type="match status" value="1"/>
</dbReference>
<comment type="caution">
    <text evidence="5">The sequence shown here is derived from an EMBL/GenBank/DDBJ whole genome shotgun (WGS) entry which is preliminary data.</text>
</comment>
<evidence type="ECO:0000259" key="4">
    <source>
        <dbReference type="Pfam" id="PF16752"/>
    </source>
</evidence>
<feature type="compositionally biased region" description="Polar residues" evidence="3">
    <location>
        <begin position="124"/>
        <end position="134"/>
    </location>
</feature>
<evidence type="ECO:0000256" key="1">
    <source>
        <dbReference type="ARBA" id="ARBA00004496"/>
    </source>
</evidence>
<proteinExistence type="predicted"/>
<accession>A0A5C7HIN0</accession>
<dbReference type="GO" id="GO:0005737">
    <property type="term" value="C:cytoplasm"/>
    <property type="evidence" value="ECO:0007669"/>
    <property type="project" value="UniProtKB-SubCell"/>
</dbReference>
<dbReference type="GO" id="GO:0007021">
    <property type="term" value="P:tubulin complex assembly"/>
    <property type="evidence" value="ECO:0007669"/>
    <property type="project" value="TreeGrafter"/>
</dbReference>
<dbReference type="InterPro" id="IPR031925">
    <property type="entry name" value="TBCC_N"/>
</dbReference>
<organism evidence="5 6">
    <name type="scientific">Acer yangbiense</name>
    <dbReference type="NCBI Taxonomy" id="1000413"/>
    <lineage>
        <taxon>Eukaryota</taxon>
        <taxon>Viridiplantae</taxon>
        <taxon>Streptophyta</taxon>
        <taxon>Embryophyta</taxon>
        <taxon>Tracheophyta</taxon>
        <taxon>Spermatophyta</taxon>
        <taxon>Magnoliopsida</taxon>
        <taxon>eudicotyledons</taxon>
        <taxon>Gunneridae</taxon>
        <taxon>Pentapetalae</taxon>
        <taxon>rosids</taxon>
        <taxon>malvids</taxon>
        <taxon>Sapindales</taxon>
        <taxon>Sapindaceae</taxon>
        <taxon>Hippocastanoideae</taxon>
        <taxon>Acereae</taxon>
        <taxon>Acer</taxon>
    </lineage>
</organism>
<comment type="subcellular location">
    <subcellularLocation>
        <location evidence="1">Cytoplasm</location>
    </subcellularLocation>
</comment>
<dbReference type="GO" id="GO:0007023">
    <property type="term" value="P:post-chaperonin tubulin folding pathway"/>
    <property type="evidence" value="ECO:0007669"/>
    <property type="project" value="InterPro"/>
</dbReference>
<evidence type="ECO:0000256" key="2">
    <source>
        <dbReference type="ARBA" id="ARBA00022490"/>
    </source>
</evidence>
<dbReference type="AlphaFoldDB" id="A0A5C7HIN0"/>
<reference evidence="6" key="1">
    <citation type="journal article" date="2019" name="Gigascience">
        <title>De novo genome assembly of the endangered Acer yangbiense, a plant species with extremely small populations endemic to Yunnan Province, China.</title>
        <authorList>
            <person name="Yang J."/>
            <person name="Wariss H.M."/>
            <person name="Tao L."/>
            <person name="Zhang R."/>
            <person name="Yun Q."/>
            <person name="Hollingsworth P."/>
            <person name="Dao Z."/>
            <person name="Luo G."/>
            <person name="Guo H."/>
            <person name="Ma Y."/>
            <person name="Sun W."/>
        </authorList>
    </citation>
    <scope>NUCLEOTIDE SEQUENCE [LARGE SCALE GENOMIC DNA]</scope>
    <source>
        <strain evidence="6">cv. Malutang</strain>
    </source>
</reference>
<dbReference type="OrthoDB" id="194775at2759"/>
<protein>
    <recommendedName>
        <fullName evidence="4">Tubulin-specific chaperone C N-terminal domain-containing protein</fullName>
    </recommendedName>
</protein>
<dbReference type="Proteomes" id="UP000323000">
    <property type="component" value="Chromosome 8"/>
</dbReference>
<feature type="region of interest" description="Disordered" evidence="3">
    <location>
        <begin position="108"/>
        <end position="134"/>
    </location>
</feature>
<dbReference type="InterPro" id="IPR027684">
    <property type="entry name" value="TBCC"/>
</dbReference>
<evidence type="ECO:0000313" key="5">
    <source>
        <dbReference type="EMBL" id="TXG56699.1"/>
    </source>
</evidence>
<dbReference type="GO" id="GO:0015631">
    <property type="term" value="F:tubulin binding"/>
    <property type="evidence" value="ECO:0007669"/>
    <property type="project" value="InterPro"/>
</dbReference>
<keyword evidence="2" id="KW-0963">Cytoplasm</keyword>
<evidence type="ECO:0000256" key="3">
    <source>
        <dbReference type="SAM" id="MobiDB-lite"/>
    </source>
</evidence>
<keyword evidence="6" id="KW-1185">Reference proteome</keyword>
<feature type="domain" description="Tubulin-specific chaperone C N-terminal" evidence="4">
    <location>
        <begin position="3"/>
        <end position="104"/>
    </location>
</feature>
<sequence>MLERLSARHQTRLETLKPDPSNSSTTSAFLSRFNNSKKSIATQIESSTDPSRLPDISTAISDLEKFVVENSYLLPSYEIRSSLKTIFDLKQSLENLTSQLIPKKKFSFKKKANLPKPRSRPESHNPTSFQYPKR</sequence>
<dbReference type="Pfam" id="PF16752">
    <property type="entry name" value="TBCC_N"/>
    <property type="match status" value="1"/>
</dbReference>
<dbReference type="PANTHER" id="PTHR15139:SF0">
    <property type="entry name" value="TUBULIN-SPECIFIC CHAPERONE C"/>
    <property type="match status" value="1"/>
</dbReference>
<dbReference type="InterPro" id="IPR038397">
    <property type="entry name" value="TBCC_N_sf"/>
</dbReference>
<gene>
    <name evidence="5" type="ORF">EZV62_018012</name>
</gene>
<feature type="compositionally biased region" description="Basic and acidic residues" evidence="3">
    <location>
        <begin position="1"/>
        <end position="17"/>
    </location>
</feature>
<evidence type="ECO:0000313" key="6">
    <source>
        <dbReference type="Proteomes" id="UP000323000"/>
    </source>
</evidence>
<name>A0A5C7HIN0_9ROSI</name>
<feature type="region of interest" description="Disordered" evidence="3">
    <location>
        <begin position="1"/>
        <end position="28"/>
    </location>
</feature>
<dbReference type="PANTHER" id="PTHR15139">
    <property type="entry name" value="TUBULIN FOLDING COFACTOR C"/>
    <property type="match status" value="1"/>
</dbReference>